<dbReference type="RefSeq" id="XP_007783586.1">
    <property type="nucleotide sequence ID" value="XM_007785396.1"/>
</dbReference>
<sequence length="402" mass="43830">MSGVLEPFQELTPDNRGPVVVVVSFNLIVITLSIAAIRVALALRHRLELMFDDVTFALAVAFAVTNSALLYRAVLAGLGRHDTSLSPAGLTSYFKLVYAGQLAGIIAMASAKASVVMLFKRVAPSVHRGYYIALALTAGWAVFCFFSLAFQCPLPELWRFAPSRCPSRSSLNYAVIISNMVTDVILAVGAYRKIWKLKMAKAARIKVISLFGTRVLVSLVAIGQIVAVGKSLRSADQTWASLDLAIWDQIVIHFSVITATIPRTNSFWNSLQTGKTGTYVTQEEYELSDSRGGSTGMFTKRSGSTRPKSNLQSNLRSQDNSPFPLVPPVESKVSTRAYASTSETHYDDFRSQAIMGGAEDEDSSQSSLKQRGLHGEIWRDVEVSIQVEDADTRSRSGNGVAF</sequence>
<dbReference type="OrthoDB" id="3918601at2759"/>
<feature type="domain" description="Rhodopsin" evidence="3">
    <location>
        <begin position="38"/>
        <end position="267"/>
    </location>
</feature>
<evidence type="ECO:0000256" key="2">
    <source>
        <dbReference type="SAM" id="Phobius"/>
    </source>
</evidence>
<feature type="transmembrane region" description="Helical" evidence="2">
    <location>
        <begin position="55"/>
        <end position="78"/>
    </location>
</feature>
<feature type="region of interest" description="Disordered" evidence="1">
    <location>
        <begin position="286"/>
        <end position="329"/>
    </location>
</feature>
<feature type="transmembrane region" description="Helical" evidence="2">
    <location>
        <begin position="203"/>
        <end position="227"/>
    </location>
</feature>
<feature type="transmembrane region" description="Helical" evidence="2">
    <location>
        <begin position="20"/>
        <end position="43"/>
    </location>
</feature>
<feature type="compositionally biased region" description="Polar residues" evidence="1">
    <location>
        <begin position="301"/>
        <end position="321"/>
    </location>
</feature>
<keyword evidence="2" id="KW-0812">Transmembrane</keyword>
<dbReference type="STRING" id="1168221.R7Z2L5"/>
<evidence type="ECO:0000256" key="1">
    <source>
        <dbReference type="SAM" id="MobiDB-lite"/>
    </source>
</evidence>
<keyword evidence="2" id="KW-1133">Transmembrane helix</keyword>
<keyword evidence="2" id="KW-0472">Membrane</keyword>
<feature type="transmembrane region" description="Helical" evidence="2">
    <location>
        <begin position="98"/>
        <end position="119"/>
    </location>
</feature>
<feature type="transmembrane region" description="Helical" evidence="2">
    <location>
        <begin position="131"/>
        <end position="150"/>
    </location>
</feature>
<proteinExistence type="predicted"/>
<dbReference type="OMA" id="MAWHKRV"/>
<gene>
    <name evidence="4" type="ORF">W97_07527</name>
</gene>
<evidence type="ECO:0000259" key="3">
    <source>
        <dbReference type="Pfam" id="PF20684"/>
    </source>
</evidence>
<name>R7Z2L5_CONA1</name>
<dbReference type="PANTHER" id="PTHR38794:SF3">
    <property type="entry name" value="INTEGRAL MEMBRANE PROTEIN"/>
    <property type="match status" value="1"/>
</dbReference>
<dbReference type="PANTHER" id="PTHR38794">
    <property type="entry name" value="INTEGRAL MEMBRANE PROTEIN"/>
    <property type="match status" value="1"/>
</dbReference>
<accession>R7Z2L5</accession>
<dbReference type="EMBL" id="JH767594">
    <property type="protein sequence ID" value="EON68269.1"/>
    <property type="molecule type" value="Genomic_DNA"/>
</dbReference>
<dbReference type="eggNOG" id="ENOG502SPG6">
    <property type="taxonomic scope" value="Eukaryota"/>
</dbReference>
<protein>
    <recommendedName>
        <fullName evidence="3">Rhodopsin domain-containing protein</fullName>
    </recommendedName>
</protein>
<evidence type="ECO:0000313" key="4">
    <source>
        <dbReference type="EMBL" id="EON68269.1"/>
    </source>
</evidence>
<reference evidence="5" key="1">
    <citation type="submission" date="2012-06" db="EMBL/GenBank/DDBJ databases">
        <title>The genome sequence of Coniosporium apollinis CBS 100218.</title>
        <authorList>
            <consortium name="The Broad Institute Genome Sequencing Platform"/>
            <person name="Cuomo C."/>
            <person name="Gorbushina A."/>
            <person name="Noack S."/>
            <person name="Walker B."/>
            <person name="Young S.K."/>
            <person name="Zeng Q."/>
            <person name="Gargeya S."/>
            <person name="Fitzgerald M."/>
            <person name="Haas B."/>
            <person name="Abouelleil A."/>
            <person name="Alvarado L."/>
            <person name="Arachchi H.M."/>
            <person name="Berlin A.M."/>
            <person name="Chapman S.B."/>
            <person name="Goldberg J."/>
            <person name="Griggs A."/>
            <person name="Gujja S."/>
            <person name="Hansen M."/>
            <person name="Howarth C."/>
            <person name="Imamovic A."/>
            <person name="Larimer J."/>
            <person name="McCowan C."/>
            <person name="Montmayeur A."/>
            <person name="Murphy C."/>
            <person name="Neiman D."/>
            <person name="Pearson M."/>
            <person name="Priest M."/>
            <person name="Roberts A."/>
            <person name="Saif S."/>
            <person name="Shea T."/>
            <person name="Sisk P."/>
            <person name="Sykes S."/>
            <person name="Wortman J."/>
            <person name="Nusbaum C."/>
            <person name="Birren B."/>
        </authorList>
    </citation>
    <scope>NUCLEOTIDE SEQUENCE [LARGE SCALE GENOMIC DNA]</scope>
    <source>
        <strain evidence="5">CBS 100218</strain>
    </source>
</reference>
<evidence type="ECO:0000313" key="5">
    <source>
        <dbReference type="Proteomes" id="UP000016924"/>
    </source>
</evidence>
<dbReference type="GeneID" id="19904838"/>
<dbReference type="AlphaFoldDB" id="R7Z2L5"/>
<dbReference type="InterPro" id="IPR049326">
    <property type="entry name" value="Rhodopsin_dom_fungi"/>
</dbReference>
<dbReference type="Pfam" id="PF20684">
    <property type="entry name" value="Fung_rhodopsin"/>
    <property type="match status" value="1"/>
</dbReference>
<feature type="transmembrane region" description="Helical" evidence="2">
    <location>
        <begin position="170"/>
        <end position="191"/>
    </location>
</feature>
<organism evidence="4 5">
    <name type="scientific">Coniosporium apollinis (strain CBS 100218)</name>
    <name type="common">Rock-inhabiting black yeast</name>
    <dbReference type="NCBI Taxonomy" id="1168221"/>
    <lineage>
        <taxon>Eukaryota</taxon>
        <taxon>Fungi</taxon>
        <taxon>Dikarya</taxon>
        <taxon>Ascomycota</taxon>
        <taxon>Pezizomycotina</taxon>
        <taxon>Dothideomycetes</taxon>
        <taxon>Dothideomycetes incertae sedis</taxon>
        <taxon>Coniosporium</taxon>
    </lineage>
</organism>
<dbReference type="Proteomes" id="UP000016924">
    <property type="component" value="Unassembled WGS sequence"/>
</dbReference>
<dbReference type="HOGENOM" id="CLU_036632_0_1_1"/>
<keyword evidence="5" id="KW-1185">Reference proteome</keyword>